<keyword evidence="7 9" id="KW-0233">DNA recombination</keyword>
<comment type="similarity">
    <text evidence="9">Belongs to the 'phage' integrase family. XerC subfamily.</text>
</comment>
<feature type="active site" evidence="9">
    <location>
        <position position="255"/>
    </location>
</feature>
<dbReference type="Pfam" id="PF02899">
    <property type="entry name" value="Phage_int_SAM_1"/>
    <property type="match status" value="1"/>
</dbReference>
<evidence type="ECO:0000256" key="3">
    <source>
        <dbReference type="ARBA" id="ARBA00022618"/>
    </source>
</evidence>
<accession>A0A3A4A4B6</accession>
<feature type="active site" evidence="9">
    <location>
        <position position="281"/>
    </location>
</feature>
<comment type="subunit">
    <text evidence="9">Forms a cyclic heterotetrameric complex composed of two molecules of XerC and two molecules of XerD.</text>
</comment>
<dbReference type="SUPFAM" id="SSF47823">
    <property type="entry name" value="lambda integrase-like, N-terminal domain"/>
    <property type="match status" value="1"/>
</dbReference>
<dbReference type="HAMAP" id="MF_01808">
    <property type="entry name" value="Recomb_XerC_XerD"/>
    <property type="match status" value="1"/>
</dbReference>
<feature type="active site" evidence="9">
    <location>
        <position position="160"/>
    </location>
</feature>
<evidence type="ECO:0000256" key="5">
    <source>
        <dbReference type="ARBA" id="ARBA00022908"/>
    </source>
</evidence>
<dbReference type="PANTHER" id="PTHR30349">
    <property type="entry name" value="PHAGE INTEGRASE-RELATED"/>
    <property type="match status" value="1"/>
</dbReference>
<evidence type="ECO:0000259" key="10">
    <source>
        <dbReference type="PROSITE" id="PS51898"/>
    </source>
</evidence>
<feature type="active site" evidence="9">
    <location>
        <position position="184"/>
    </location>
</feature>
<dbReference type="GO" id="GO:0005737">
    <property type="term" value="C:cytoplasm"/>
    <property type="evidence" value="ECO:0007669"/>
    <property type="project" value="UniProtKB-SubCell"/>
</dbReference>
<evidence type="ECO:0000256" key="7">
    <source>
        <dbReference type="ARBA" id="ARBA00023172"/>
    </source>
</evidence>
<evidence type="ECO:0000256" key="9">
    <source>
        <dbReference type="HAMAP-Rule" id="MF_01808"/>
    </source>
</evidence>
<evidence type="ECO:0000256" key="6">
    <source>
        <dbReference type="ARBA" id="ARBA00023125"/>
    </source>
</evidence>
<dbReference type="PROSITE" id="PS51900">
    <property type="entry name" value="CB"/>
    <property type="match status" value="1"/>
</dbReference>
<evidence type="ECO:0000313" key="12">
    <source>
        <dbReference type="EMBL" id="RJL21756.1"/>
    </source>
</evidence>
<dbReference type="InterPro" id="IPR023009">
    <property type="entry name" value="Tyrosine_recombinase_XerC/XerD"/>
</dbReference>
<dbReference type="InterPro" id="IPR044068">
    <property type="entry name" value="CB"/>
</dbReference>
<dbReference type="Pfam" id="PF00589">
    <property type="entry name" value="Phage_integrase"/>
    <property type="match status" value="1"/>
</dbReference>
<dbReference type="PROSITE" id="PS51898">
    <property type="entry name" value="TYR_RECOMBINASE"/>
    <property type="match status" value="1"/>
</dbReference>
<keyword evidence="3 9" id="KW-0132">Cell division</keyword>
<keyword evidence="5 9" id="KW-0229">DNA integration</keyword>
<evidence type="ECO:0000313" key="13">
    <source>
        <dbReference type="Proteomes" id="UP000265768"/>
    </source>
</evidence>
<proteinExistence type="inferred from homology"/>
<dbReference type="AlphaFoldDB" id="A0A3A4A4B6"/>
<feature type="domain" description="Core-binding (CB)" evidence="11">
    <location>
        <begin position="11"/>
        <end position="97"/>
    </location>
</feature>
<protein>
    <recommendedName>
        <fullName evidence="9">Tyrosine recombinase XerC</fullName>
    </recommendedName>
</protein>
<name>A0A3A4A4B6_9ACTN</name>
<dbReference type="GO" id="GO:0009037">
    <property type="term" value="F:tyrosine-based site-specific recombinase activity"/>
    <property type="evidence" value="ECO:0007669"/>
    <property type="project" value="UniProtKB-UniRule"/>
</dbReference>
<dbReference type="GO" id="GO:0051301">
    <property type="term" value="P:cell division"/>
    <property type="evidence" value="ECO:0007669"/>
    <property type="project" value="UniProtKB-KW"/>
</dbReference>
<organism evidence="12 13">
    <name type="scientific">Bailinhaonella thermotolerans</name>
    <dbReference type="NCBI Taxonomy" id="1070861"/>
    <lineage>
        <taxon>Bacteria</taxon>
        <taxon>Bacillati</taxon>
        <taxon>Actinomycetota</taxon>
        <taxon>Actinomycetes</taxon>
        <taxon>Streptosporangiales</taxon>
        <taxon>Streptosporangiaceae</taxon>
        <taxon>Bailinhaonella</taxon>
    </lineage>
</organism>
<dbReference type="SUPFAM" id="SSF56349">
    <property type="entry name" value="DNA breaking-rejoining enzymes"/>
    <property type="match status" value="1"/>
</dbReference>
<feature type="domain" description="Tyr recombinase" evidence="10">
    <location>
        <begin position="118"/>
        <end position="303"/>
    </location>
</feature>
<evidence type="ECO:0000256" key="2">
    <source>
        <dbReference type="ARBA" id="ARBA00022490"/>
    </source>
</evidence>
<dbReference type="Proteomes" id="UP000265768">
    <property type="component" value="Unassembled WGS sequence"/>
</dbReference>
<comment type="subcellular location">
    <subcellularLocation>
        <location evidence="1 9">Cytoplasm</location>
    </subcellularLocation>
</comment>
<dbReference type="OrthoDB" id="9801717at2"/>
<evidence type="ECO:0000256" key="8">
    <source>
        <dbReference type="ARBA" id="ARBA00023306"/>
    </source>
</evidence>
<dbReference type="CDD" id="cd00798">
    <property type="entry name" value="INT_XerDC_C"/>
    <property type="match status" value="1"/>
</dbReference>
<keyword evidence="2 9" id="KW-0963">Cytoplasm</keyword>
<gene>
    <name evidence="9" type="primary">xerC</name>
    <name evidence="12" type="ORF">D5H75_37125</name>
</gene>
<keyword evidence="13" id="KW-1185">Reference proteome</keyword>
<evidence type="ECO:0000256" key="1">
    <source>
        <dbReference type="ARBA" id="ARBA00004496"/>
    </source>
</evidence>
<reference evidence="12 13" key="1">
    <citation type="submission" date="2018-09" db="EMBL/GenBank/DDBJ databases">
        <title>YIM 75507 draft genome.</title>
        <authorList>
            <person name="Tang S."/>
            <person name="Feng Y."/>
        </authorList>
    </citation>
    <scope>NUCLEOTIDE SEQUENCE [LARGE SCALE GENOMIC DNA]</scope>
    <source>
        <strain evidence="12 13">YIM 75507</strain>
    </source>
</reference>
<keyword evidence="6 9" id="KW-0238">DNA-binding</keyword>
<evidence type="ECO:0000256" key="4">
    <source>
        <dbReference type="ARBA" id="ARBA00022829"/>
    </source>
</evidence>
<feature type="active site" description="O-(3'-phospho-DNA)-tyrosine intermediate" evidence="9">
    <location>
        <position position="290"/>
    </location>
</feature>
<dbReference type="PANTHER" id="PTHR30349:SF77">
    <property type="entry name" value="TYROSINE RECOMBINASE XERC"/>
    <property type="match status" value="1"/>
</dbReference>
<feature type="active site" evidence="9">
    <location>
        <position position="258"/>
    </location>
</feature>
<keyword evidence="8 9" id="KW-0131">Cell cycle</keyword>
<comment type="function">
    <text evidence="9">Site-specific tyrosine recombinase, which acts by catalyzing the cutting and rejoining of the recombining DNA molecules. The XerC-XerD complex is essential to convert dimers of the bacterial chromosome into monomers to permit their segregation at cell division. It also contributes to the segregational stability of plasmids.</text>
</comment>
<dbReference type="InterPro" id="IPR050090">
    <property type="entry name" value="Tyrosine_recombinase_XerCD"/>
</dbReference>
<dbReference type="InterPro" id="IPR010998">
    <property type="entry name" value="Integrase_recombinase_N"/>
</dbReference>
<comment type="caution">
    <text evidence="12">The sequence shown here is derived from an EMBL/GenBank/DDBJ whole genome shotgun (WGS) entry which is preliminary data.</text>
</comment>
<dbReference type="InterPro" id="IPR011010">
    <property type="entry name" value="DNA_brk_join_enz"/>
</dbReference>
<dbReference type="InterPro" id="IPR013762">
    <property type="entry name" value="Integrase-like_cat_sf"/>
</dbReference>
<evidence type="ECO:0000259" key="11">
    <source>
        <dbReference type="PROSITE" id="PS51900"/>
    </source>
</evidence>
<dbReference type="InterPro" id="IPR004107">
    <property type="entry name" value="Integrase_SAM-like_N"/>
</dbReference>
<dbReference type="GO" id="GO:0006313">
    <property type="term" value="P:DNA transposition"/>
    <property type="evidence" value="ECO:0007669"/>
    <property type="project" value="UniProtKB-UniRule"/>
</dbReference>
<dbReference type="Gene3D" id="1.10.443.10">
    <property type="entry name" value="Intergrase catalytic core"/>
    <property type="match status" value="1"/>
</dbReference>
<dbReference type="Gene3D" id="1.10.150.130">
    <property type="match status" value="1"/>
</dbReference>
<dbReference type="EMBL" id="QZEY01000024">
    <property type="protein sequence ID" value="RJL21756.1"/>
    <property type="molecule type" value="Genomic_DNA"/>
</dbReference>
<sequence>MVEVAVEELGDVFSGALGEFERYLRVERDRAAHTVRAYVGDVRGLLEYARRAGVSDFGGLDVGVARDWLAEAHAAGQARATLARRTAAVRVFTAFAHRRGWLAKDVGLLLGTPKASRRLPAVLRQGEAAAALDALAGKRAEPEDLRDLAILELLYATGIRVSELCGLDVDDFDHDRRTVRVLGKGRKERVVPVGAPALRAVGDWCLRARPALANEHSGAALFLGSRGKRINATVVRRIVHARLSQVEGLPDLSPHGLRHTAATHLLEGGADLRSVQELLGHASLATTQLYTHISIDRLRQSFQRAHPRA</sequence>
<dbReference type="GO" id="GO:0003677">
    <property type="term" value="F:DNA binding"/>
    <property type="evidence" value="ECO:0007669"/>
    <property type="project" value="UniProtKB-UniRule"/>
</dbReference>
<dbReference type="GO" id="GO:0007059">
    <property type="term" value="P:chromosome segregation"/>
    <property type="evidence" value="ECO:0007669"/>
    <property type="project" value="UniProtKB-UniRule"/>
</dbReference>
<keyword evidence="4 9" id="KW-0159">Chromosome partition</keyword>
<dbReference type="InterPro" id="IPR002104">
    <property type="entry name" value="Integrase_catalytic"/>
</dbReference>